<comment type="caution">
    <text evidence="2">The sequence shown here is derived from an EMBL/GenBank/DDBJ whole genome shotgun (WGS) entry which is preliminary data.</text>
</comment>
<dbReference type="GO" id="GO:0005634">
    <property type="term" value="C:nucleus"/>
    <property type="evidence" value="ECO:0007669"/>
    <property type="project" value="TreeGrafter"/>
</dbReference>
<name>A0AAD8YTQ7_9TELE</name>
<protein>
    <submittedName>
        <fullName evidence="2">Uncharacterized protein</fullName>
    </submittedName>
</protein>
<evidence type="ECO:0000313" key="2">
    <source>
        <dbReference type="EMBL" id="KAK1785771.1"/>
    </source>
</evidence>
<evidence type="ECO:0000256" key="1">
    <source>
        <dbReference type="SAM" id="MobiDB-lite"/>
    </source>
</evidence>
<dbReference type="PANTHER" id="PTHR15087:SF14">
    <property type="entry name" value="PROTEIN NPAT"/>
    <property type="match status" value="1"/>
</dbReference>
<dbReference type="Proteomes" id="UP001239994">
    <property type="component" value="Unassembled WGS sequence"/>
</dbReference>
<feature type="region of interest" description="Disordered" evidence="1">
    <location>
        <begin position="226"/>
        <end position="337"/>
    </location>
</feature>
<dbReference type="InterPro" id="IPR052850">
    <property type="entry name" value="NPAT_LisH"/>
</dbReference>
<reference evidence="2" key="1">
    <citation type="submission" date="2023-03" db="EMBL/GenBank/DDBJ databases">
        <title>Electrophorus voltai genome.</title>
        <authorList>
            <person name="Bian C."/>
        </authorList>
    </citation>
    <scope>NUCLEOTIDE SEQUENCE</scope>
    <source>
        <strain evidence="2">CB-2022</strain>
        <tissue evidence="2">Muscle</tissue>
    </source>
</reference>
<keyword evidence="3" id="KW-1185">Reference proteome</keyword>
<accession>A0AAD8YTQ7</accession>
<dbReference type="GO" id="GO:0003712">
    <property type="term" value="F:transcription coregulator activity"/>
    <property type="evidence" value="ECO:0007669"/>
    <property type="project" value="TreeGrafter"/>
</dbReference>
<dbReference type="PANTHER" id="PTHR15087">
    <property type="entry name" value="PROTEIN NPAT"/>
    <property type="match status" value="1"/>
</dbReference>
<organism evidence="2 3">
    <name type="scientific">Electrophorus voltai</name>
    <dbReference type="NCBI Taxonomy" id="2609070"/>
    <lineage>
        <taxon>Eukaryota</taxon>
        <taxon>Metazoa</taxon>
        <taxon>Chordata</taxon>
        <taxon>Craniata</taxon>
        <taxon>Vertebrata</taxon>
        <taxon>Euteleostomi</taxon>
        <taxon>Actinopterygii</taxon>
        <taxon>Neopterygii</taxon>
        <taxon>Teleostei</taxon>
        <taxon>Ostariophysi</taxon>
        <taxon>Gymnotiformes</taxon>
        <taxon>Gymnotoidei</taxon>
        <taxon>Gymnotidae</taxon>
        <taxon>Electrophorus</taxon>
    </lineage>
</organism>
<feature type="compositionally biased region" description="Polar residues" evidence="1">
    <location>
        <begin position="312"/>
        <end position="321"/>
    </location>
</feature>
<dbReference type="AlphaFoldDB" id="A0AAD8YTQ7"/>
<feature type="compositionally biased region" description="Basic and acidic residues" evidence="1">
    <location>
        <begin position="268"/>
        <end position="284"/>
    </location>
</feature>
<feature type="region of interest" description="Disordered" evidence="1">
    <location>
        <begin position="139"/>
        <end position="173"/>
    </location>
</feature>
<gene>
    <name evidence="2" type="ORF">P4O66_003151</name>
</gene>
<proteinExistence type="predicted"/>
<evidence type="ECO:0000313" key="3">
    <source>
        <dbReference type="Proteomes" id="UP001239994"/>
    </source>
</evidence>
<feature type="compositionally biased region" description="Polar residues" evidence="1">
    <location>
        <begin position="237"/>
        <end position="257"/>
    </location>
</feature>
<sequence>MYPATVRTTAKPISPSFAVGYLQQEGLTDTSRAFIHESPNLREYAEHSSEDGAIPAFRTQNGIQNMRRQRALASSQSPGTAGLTVSTPGHCVGSPVAVPQGMLGHSTPVCYTSQQTRPSTISLSQPGESTLQIIVPDHRIAPGPLSPARRKCDSPRRRGGSQYGPSRGTAVTSSLTVESHSQEAMTENLSGEIHMTDDAIQDILQQTESDPAFQALFDLFDCGKSKMAEGGEPGDGSLSNSAQESDQPGLGESTTDTARFHIRKRNQHKEAEEHEPASDKKQEEVMCSSQRRPAASAYGSQTERNRKRKQANQKGNGQQEPSVIPGSAGSRGRLQLK</sequence>
<dbReference type="EMBL" id="JAROKS010000025">
    <property type="protein sequence ID" value="KAK1785771.1"/>
    <property type="molecule type" value="Genomic_DNA"/>
</dbReference>